<protein>
    <recommendedName>
        <fullName evidence="5">receptor protein serine/threonine kinase</fullName>
        <ecNumber evidence="5">2.7.11.30</ecNumber>
    </recommendedName>
</protein>
<dbReference type="AlphaFoldDB" id="A0A6I8NC33"/>
<keyword evidence="17" id="KW-0675">Receptor</keyword>
<evidence type="ECO:0000256" key="19">
    <source>
        <dbReference type="ARBA" id="ARBA00023211"/>
    </source>
</evidence>
<keyword evidence="19" id="KW-0464">Manganese</keyword>
<dbReference type="Ensembl" id="ENSOANT00000047810.1">
    <property type="protein sequence ID" value="ENSOANP00000038308.1"/>
    <property type="gene ID" value="ENSOANG00000040113.1"/>
</dbReference>
<gene>
    <name evidence="24" type="primary">AMHR2</name>
</gene>
<dbReference type="FunFam" id="1.10.510.10:FF:000487">
    <property type="entry name" value="Anti-Muellerian hormone type-2 receptor"/>
    <property type="match status" value="1"/>
</dbReference>
<dbReference type="PANTHER" id="PTHR23255">
    <property type="entry name" value="TRANSFORMING GROWTH FACTOR-BETA RECEPTOR TYPE I AND II"/>
    <property type="match status" value="1"/>
</dbReference>
<keyword evidence="16" id="KW-0472">Membrane</keyword>
<dbReference type="GO" id="GO:0043235">
    <property type="term" value="C:receptor complex"/>
    <property type="evidence" value="ECO:0000318"/>
    <property type="project" value="GO_Central"/>
</dbReference>
<evidence type="ECO:0000256" key="20">
    <source>
        <dbReference type="ARBA" id="ARBA00047681"/>
    </source>
</evidence>
<evidence type="ECO:0000256" key="10">
    <source>
        <dbReference type="ARBA" id="ARBA00022729"/>
    </source>
</evidence>
<evidence type="ECO:0000256" key="4">
    <source>
        <dbReference type="ARBA" id="ARBA00009605"/>
    </source>
</evidence>
<dbReference type="SUPFAM" id="SSF56112">
    <property type="entry name" value="Protein kinase-like (PK-like)"/>
    <property type="match status" value="1"/>
</dbReference>
<dbReference type="Gene3D" id="3.30.200.20">
    <property type="entry name" value="Phosphorylase Kinase, domain 1"/>
    <property type="match status" value="1"/>
</dbReference>
<evidence type="ECO:0000256" key="14">
    <source>
        <dbReference type="ARBA" id="ARBA00022842"/>
    </source>
</evidence>
<evidence type="ECO:0000313" key="24">
    <source>
        <dbReference type="Ensembl" id="ENSOANP00000038308.1"/>
    </source>
</evidence>
<keyword evidence="11" id="KW-0547">Nucleotide-binding</keyword>
<sequence>MSPVSLCVSVSEAGPAFRTCVFYEAPGVRGSTRTLGVLLGPGPPGPPGPSGTPGRIRCLFSSCCFGIWNQTRAGVRLKMQGCRDSDEPGCEAARCEPAPRHPAASTLFTCSCSSDLCNRNYSRLPPPGPPAPRPAPRPAPGIHHSIPPAYLLRDWGWAAPRGGRVGVGWGSPCPRRAPRSPSPLLPGPQVLQEGTQASVWAGTLRGEPVAVKAFSPGAAAQFRAELGMYALPGLRHDNLARFLAAGWGGPEPRTPGPLLILQLYNQGSLRQHLSQHCPAWAGAMRLALSLTRGLAFLHEERWHDGQYKPGIAHRDLSSHNVLVRDDGSCAIGDLGLALALPGPSRPQARARGPAVLMEAGRQRYTAPEILDKTLDLQDWGLALRRADVYSLALLLWETLSRCPDLRPGGRTPPFQLAFEAELGRSPSACELWTLAVAQRRRPHVPPAWHSATEPGGLPELLEDSWDPDPEARLTADCVQRRLEALALPPHPSGALSTYRYFSGPQFPHLKNGDPIPALSPKRTFGEVMASHSGSATCRLA</sequence>
<keyword evidence="9" id="KW-0479">Metal-binding</keyword>
<evidence type="ECO:0000256" key="21">
    <source>
        <dbReference type="ARBA" id="ARBA00048773"/>
    </source>
</evidence>
<dbReference type="Gene3D" id="2.10.60.10">
    <property type="entry name" value="CD59"/>
    <property type="match status" value="1"/>
</dbReference>
<organism evidence="24 25">
    <name type="scientific">Ornithorhynchus anatinus</name>
    <name type="common">Duckbill platypus</name>
    <dbReference type="NCBI Taxonomy" id="9258"/>
    <lineage>
        <taxon>Eukaryota</taxon>
        <taxon>Metazoa</taxon>
        <taxon>Chordata</taxon>
        <taxon>Craniata</taxon>
        <taxon>Vertebrata</taxon>
        <taxon>Euteleostomi</taxon>
        <taxon>Mammalia</taxon>
        <taxon>Monotremata</taxon>
        <taxon>Ornithorhynchidae</taxon>
        <taxon>Ornithorhynchus</taxon>
    </lineage>
</organism>
<dbReference type="GO" id="GO:1990272">
    <property type="term" value="F:anti-Mullerian hormone receptor activity"/>
    <property type="evidence" value="ECO:0007669"/>
    <property type="project" value="Ensembl"/>
</dbReference>
<dbReference type="Pfam" id="PF07714">
    <property type="entry name" value="PK_Tyr_Ser-Thr"/>
    <property type="match status" value="1"/>
</dbReference>
<evidence type="ECO:0000256" key="2">
    <source>
        <dbReference type="ARBA" id="ARBA00001946"/>
    </source>
</evidence>
<dbReference type="GO" id="GO:0071363">
    <property type="term" value="P:cellular response to growth factor stimulus"/>
    <property type="evidence" value="ECO:0000318"/>
    <property type="project" value="GO_Central"/>
</dbReference>
<keyword evidence="14" id="KW-0460">Magnesium</keyword>
<dbReference type="InterPro" id="IPR045860">
    <property type="entry name" value="Snake_toxin-like_sf"/>
</dbReference>
<evidence type="ECO:0000256" key="13">
    <source>
        <dbReference type="ARBA" id="ARBA00022840"/>
    </source>
</evidence>
<dbReference type="PANTHER" id="PTHR23255:SF49">
    <property type="entry name" value="ANTI-MUELLERIAN HORMONE TYPE-2 RECEPTOR"/>
    <property type="match status" value="1"/>
</dbReference>
<dbReference type="Gene3D" id="1.10.510.10">
    <property type="entry name" value="Transferase(Phosphotransferase) domain 1"/>
    <property type="match status" value="1"/>
</dbReference>
<dbReference type="EC" id="2.7.11.30" evidence="5"/>
<evidence type="ECO:0000256" key="16">
    <source>
        <dbReference type="ARBA" id="ARBA00023136"/>
    </source>
</evidence>
<keyword evidence="12" id="KW-0418">Kinase</keyword>
<dbReference type="GO" id="GO:0030509">
    <property type="term" value="P:BMP signaling pathway"/>
    <property type="evidence" value="ECO:0000318"/>
    <property type="project" value="GO_Central"/>
</dbReference>
<dbReference type="GO" id="GO:0007548">
    <property type="term" value="P:sex differentiation"/>
    <property type="evidence" value="ECO:0007669"/>
    <property type="project" value="Ensembl"/>
</dbReference>
<dbReference type="GO" id="GO:0042803">
    <property type="term" value="F:protein homodimerization activity"/>
    <property type="evidence" value="ECO:0007669"/>
    <property type="project" value="Ensembl"/>
</dbReference>
<evidence type="ECO:0000256" key="1">
    <source>
        <dbReference type="ARBA" id="ARBA00001936"/>
    </source>
</evidence>
<reference evidence="24" key="3">
    <citation type="submission" date="2025-09" db="UniProtKB">
        <authorList>
            <consortium name="Ensembl"/>
        </authorList>
    </citation>
    <scope>IDENTIFICATION</scope>
    <source>
        <strain evidence="24">Glennie</strain>
    </source>
</reference>
<keyword evidence="13" id="KW-0067">ATP-binding</keyword>
<evidence type="ECO:0000256" key="7">
    <source>
        <dbReference type="ARBA" id="ARBA00022679"/>
    </source>
</evidence>
<keyword evidence="6" id="KW-0723">Serine/threonine-protein kinase</keyword>
<dbReference type="Bgee" id="ENSOANG00000040113">
    <property type="expression patterns" value="Expressed in ovary and 1 other cell type or tissue"/>
</dbReference>
<dbReference type="InterPro" id="IPR000719">
    <property type="entry name" value="Prot_kinase_dom"/>
</dbReference>
<accession>A0A6I8NC33</accession>
<dbReference type="GO" id="GO:0042562">
    <property type="term" value="F:hormone binding"/>
    <property type="evidence" value="ECO:0007669"/>
    <property type="project" value="Ensembl"/>
</dbReference>
<evidence type="ECO:0000256" key="6">
    <source>
        <dbReference type="ARBA" id="ARBA00022527"/>
    </source>
</evidence>
<evidence type="ECO:0000259" key="23">
    <source>
        <dbReference type="PROSITE" id="PS50011"/>
    </source>
</evidence>
<evidence type="ECO:0000256" key="8">
    <source>
        <dbReference type="ARBA" id="ARBA00022692"/>
    </source>
</evidence>
<comment type="similarity">
    <text evidence="4">Belongs to the protein kinase superfamily. TKL Ser/Thr protein kinase family. TGFB receptor subfamily.</text>
</comment>
<keyword evidence="10" id="KW-0732">Signal</keyword>
<keyword evidence="7" id="KW-0808">Transferase</keyword>
<evidence type="ECO:0000256" key="9">
    <source>
        <dbReference type="ARBA" id="ARBA00022723"/>
    </source>
</evidence>
<evidence type="ECO:0000256" key="15">
    <source>
        <dbReference type="ARBA" id="ARBA00022989"/>
    </source>
</evidence>
<proteinExistence type="inferred from homology"/>
<keyword evidence="18" id="KW-0325">Glycoprotein</keyword>
<evidence type="ECO:0000256" key="11">
    <source>
        <dbReference type="ARBA" id="ARBA00022741"/>
    </source>
</evidence>
<dbReference type="FunCoup" id="A0A6I8NC33">
    <property type="interactions" value="319"/>
</dbReference>
<comment type="catalytic activity">
    <reaction evidence="20">
        <text>L-seryl-[receptor-protein] + ATP = O-phospho-L-seryl-[receptor-protein] + ADP + H(+)</text>
        <dbReference type="Rhea" id="RHEA:18673"/>
        <dbReference type="Rhea" id="RHEA-COMP:11022"/>
        <dbReference type="Rhea" id="RHEA-COMP:11023"/>
        <dbReference type="ChEBI" id="CHEBI:15378"/>
        <dbReference type="ChEBI" id="CHEBI:29999"/>
        <dbReference type="ChEBI" id="CHEBI:30616"/>
        <dbReference type="ChEBI" id="CHEBI:83421"/>
        <dbReference type="ChEBI" id="CHEBI:456216"/>
        <dbReference type="EC" id="2.7.11.30"/>
    </reaction>
</comment>
<feature type="domain" description="Protein kinase" evidence="23">
    <location>
        <begin position="185"/>
        <end position="485"/>
    </location>
</feature>
<reference evidence="24 25" key="1">
    <citation type="journal article" date="2008" name="Nature">
        <title>Genome analysis of the platypus reveals unique signatures of evolution.</title>
        <authorList>
            <person name="Warren W.C."/>
            <person name="Hillier L.W."/>
            <person name="Marshall Graves J.A."/>
            <person name="Birney E."/>
            <person name="Ponting C.P."/>
            <person name="Grutzner F."/>
            <person name="Belov K."/>
            <person name="Miller W."/>
            <person name="Clarke L."/>
            <person name="Chinwalla A.T."/>
            <person name="Yang S.P."/>
            <person name="Heger A."/>
            <person name="Locke D.P."/>
            <person name="Miethke P."/>
            <person name="Waters P.D."/>
            <person name="Veyrunes F."/>
            <person name="Fulton L."/>
            <person name="Fulton B."/>
            <person name="Graves T."/>
            <person name="Wallis J."/>
            <person name="Puente X.S."/>
            <person name="Lopez-Otin C."/>
            <person name="Ordonez G.R."/>
            <person name="Eichler E.E."/>
            <person name="Chen L."/>
            <person name="Cheng Z."/>
            <person name="Deakin J.E."/>
            <person name="Alsop A."/>
            <person name="Thompson K."/>
            <person name="Kirby P."/>
            <person name="Papenfuss A.T."/>
            <person name="Wakefield M.J."/>
            <person name="Olender T."/>
            <person name="Lancet D."/>
            <person name="Huttley G.A."/>
            <person name="Smit A.F."/>
            <person name="Pask A."/>
            <person name="Temple-Smith P."/>
            <person name="Batzer M.A."/>
            <person name="Walker J.A."/>
            <person name="Konkel M.K."/>
            <person name="Harris R.S."/>
            <person name="Whittington C.M."/>
            <person name="Wong E.S."/>
            <person name="Gemmell N.J."/>
            <person name="Buschiazzo E."/>
            <person name="Vargas Jentzsch I.M."/>
            <person name="Merkel A."/>
            <person name="Schmitz J."/>
            <person name="Zemann A."/>
            <person name="Churakov G."/>
            <person name="Kriegs J.O."/>
            <person name="Brosius J."/>
            <person name="Murchison E.P."/>
            <person name="Sachidanandam R."/>
            <person name="Smith C."/>
            <person name="Hannon G.J."/>
            <person name="Tsend-Ayush E."/>
            <person name="McMillan D."/>
            <person name="Attenborough R."/>
            <person name="Rens W."/>
            <person name="Ferguson-Smith M."/>
            <person name="Lefevre C.M."/>
            <person name="Sharp J.A."/>
            <person name="Nicholas K.R."/>
            <person name="Ray D.A."/>
            <person name="Kube M."/>
            <person name="Reinhardt R."/>
            <person name="Pringle T.H."/>
            <person name="Taylor J."/>
            <person name="Jones R.C."/>
            <person name="Nixon B."/>
            <person name="Dacheux J.L."/>
            <person name="Niwa H."/>
            <person name="Sekita Y."/>
            <person name="Huang X."/>
            <person name="Stark A."/>
            <person name="Kheradpour P."/>
            <person name="Kellis M."/>
            <person name="Flicek P."/>
            <person name="Chen Y."/>
            <person name="Webber C."/>
            <person name="Hardison R."/>
            <person name="Nelson J."/>
            <person name="Hallsworth-Pepin K."/>
            <person name="Delehaunty K."/>
            <person name="Markovic C."/>
            <person name="Minx P."/>
            <person name="Feng Y."/>
            <person name="Kremitzki C."/>
            <person name="Mitreva M."/>
            <person name="Glasscock J."/>
            <person name="Wylie T."/>
            <person name="Wohldmann P."/>
            <person name="Thiru P."/>
            <person name="Nhan M.N."/>
            <person name="Pohl C.S."/>
            <person name="Smith S.M."/>
            <person name="Hou S."/>
            <person name="Nefedov M."/>
            <person name="de Jong P.J."/>
            <person name="Renfree M.B."/>
            <person name="Mardis E.R."/>
            <person name="Wilson R.K."/>
        </authorList>
    </citation>
    <scope>NUCLEOTIDE SEQUENCE [LARGE SCALE GENOMIC DNA]</scope>
    <source>
        <strain evidence="24 25">Glennie</strain>
    </source>
</reference>
<evidence type="ECO:0000256" key="18">
    <source>
        <dbReference type="ARBA" id="ARBA00023180"/>
    </source>
</evidence>
<dbReference type="InterPro" id="IPR011009">
    <property type="entry name" value="Kinase-like_dom_sf"/>
</dbReference>
<dbReference type="PROSITE" id="PS50011">
    <property type="entry name" value="PROTEIN_KINASE_DOM"/>
    <property type="match status" value="1"/>
</dbReference>
<name>A0A6I8NC33_ORNAN</name>
<reference evidence="24" key="2">
    <citation type="submission" date="2025-08" db="UniProtKB">
        <authorList>
            <consortium name="Ensembl"/>
        </authorList>
    </citation>
    <scope>IDENTIFICATION</scope>
    <source>
        <strain evidence="24">Glennie</strain>
    </source>
</reference>
<dbReference type="Proteomes" id="UP000002279">
    <property type="component" value="Chromosome 10"/>
</dbReference>
<comment type="subcellular location">
    <subcellularLocation>
        <location evidence="3">Membrane</location>
        <topology evidence="3">Single-pass type I membrane protein</topology>
    </subcellularLocation>
</comment>
<evidence type="ECO:0000256" key="17">
    <source>
        <dbReference type="ARBA" id="ARBA00023170"/>
    </source>
</evidence>
<evidence type="ECO:0000256" key="12">
    <source>
        <dbReference type="ARBA" id="ARBA00022777"/>
    </source>
</evidence>
<keyword evidence="8" id="KW-0812">Transmembrane</keyword>
<evidence type="ECO:0000313" key="25">
    <source>
        <dbReference type="Proteomes" id="UP000002279"/>
    </source>
</evidence>
<comment type="cofactor">
    <cofactor evidence="1">
        <name>Mn(2+)</name>
        <dbReference type="ChEBI" id="CHEBI:29035"/>
    </cofactor>
</comment>
<comment type="catalytic activity">
    <reaction evidence="21">
        <text>L-threonyl-[receptor-protein] + ATP = O-phospho-L-threonyl-[receptor-protein] + ADP + H(+)</text>
        <dbReference type="Rhea" id="RHEA:44880"/>
        <dbReference type="Rhea" id="RHEA-COMP:11024"/>
        <dbReference type="Rhea" id="RHEA-COMP:11025"/>
        <dbReference type="ChEBI" id="CHEBI:15378"/>
        <dbReference type="ChEBI" id="CHEBI:30013"/>
        <dbReference type="ChEBI" id="CHEBI:30616"/>
        <dbReference type="ChEBI" id="CHEBI:61977"/>
        <dbReference type="ChEBI" id="CHEBI:456216"/>
        <dbReference type="EC" id="2.7.11.30"/>
    </reaction>
</comment>
<dbReference type="SUPFAM" id="SSF57302">
    <property type="entry name" value="Snake toxin-like"/>
    <property type="match status" value="1"/>
</dbReference>
<dbReference type="GO" id="GO:0005886">
    <property type="term" value="C:plasma membrane"/>
    <property type="evidence" value="ECO:0000318"/>
    <property type="project" value="GO_Central"/>
</dbReference>
<dbReference type="GO" id="GO:0005024">
    <property type="term" value="F:transforming growth factor beta receptor activity"/>
    <property type="evidence" value="ECO:0000318"/>
    <property type="project" value="GO_Central"/>
</dbReference>
<dbReference type="InterPro" id="IPR000333">
    <property type="entry name" value="TGFB_receptor"/>
</dbReference>
<evidence type="ECO:0000256" key="3">
    <source>
        <dbReference type="ARBA" id="ARBA00004479"/>
    </source>
</evidence>
<dbReference type="InterPro" id="IPR001245">
    <property type="entry name" value="Ser-Thr/Tyr_kinase_cat_dom"/>
</dbReference>
<dbReference type="InParanoid" id="A0A6I8NC33"/>
<feature type="region of interest" description="Disordered" evidence="22">
    <location>
        <begin position="123"/>
        <end position="142"/>
    </location>
</feature>
<evidence type="ECO:0000256" key="22">
    <source>
        <dbReference type="SAM" id="MobiDB-lite"/>
    </source>
</evidence>
<evidence type="ECO:0000256" key="5">
    <source>
        <dbReference type="ARBA" id="ARBA00012401"/>
    </source>
</evidence>
<comment type="cofactor">
    <cofactor evidence="2">
        <name>Mg(2+)</name>
        <dbReference type="ChEBI" id="CHEBI:18420"/>
    </cofactor>
</comment>
<dbReference type="GO" id="GO:0005026">
    <property type="term" value="F:transforming growth factor beta receptor activity, type II"/>
    <property type="evidence" value="ECO:0007669"/>
    <property type="project" value="Ensembl"/>
</dbReference>
<feature type="compositionally biased region" description="Pro residues" evidence="22">
    <location>
        <begin position="124"/>
        <end position="139"/>
    </location>
</feature>
<keyword evidence="15" id="KW-1133">Transmembrane helix</keyword>
<keyword evidence="25" id="KW-1185">Reference proteome</keyword>
<dbReference type="GO" id="GO:0005524">
    <property type="term" value="F:ATP binding"/>
    <property type="evidence" value="ECO:0007669"/>
    <property type="project" value="UniProtKB-KW"/>
</dbReference>
<dbReference type="GeneTree" id="ENSGT00940000160885"/>